<dbReference type="Proteomes" id="UP000019335">
    <property type="component" value="Chromosome 7"/>
</dbReference>
<accession>W7U2P4</accession>
<comment type="caution">
    <text evidence="2">The sequence shown here is derived from an EMBL/GenBank/DDBJ whole genome shotgun (WGS) entry which is preliminary data.</text>
</comment>
<feature type="region of interest" description="Disordered" evidence="1">
    <location>
        <begin position="86"/>
        <end position="146"/>
    </location>
</feature>
<feature type="compositionally biased region" description="Basic and acidic residues" evidence="1">
    <location>
        <begin position="109"/>
        <end position="124"/>
    </location>
</feature>
<feature type="compositionally biased region" description="Basic and acidic residues" evidence="1">
    <location>
        <begin position="135"/>
        <end position="146"/>
    </location>
</feature>
<gene>
    <name evidence="2" type="ORF">Naga_101115g3</name>
</gene>
<dbReference type="EMBL" id="AZIL01000560">
    <property type="protein sequence ID" value="EWM26934.1"/>
    <property type="molecule type" value="Genomic_DNA"/>
</dbReference>
<organism evidence="2 3">
    <name type="scientific">Nannochloropsis gaditana</name>
    <dbReference type="NCBI Taxonomy" id="72520"/>
    <lineage>
        <taxon>Eukaryota</taxon>
        <taxon>Sar</taxon>
        <taxon>Stramenopiles</taxon>
        <taxon>Ochrophyta</taxon>
        <taxon>Eustigmatophyceae</taxon>
        <taxon>Eustigmatales</taxon>
        <taxon>Monodopsidaceae</taxon>
        <taxon>Nannochloropsis</taxon>
    </lineage>
</organism>
<feature type="region of interest" description="Disordered" evidence="1">
    <location>
        <begin position="1"/>
        <end position="38"/>
    </location>
</feature>
<dbReference type="AlphaFoldDB" id="W7U2P4"/>
<sequence length="175" mass="19151">MGREAGHPVAGNVESGREEDEMGECKKEKAMTSTCTHASDVALKRHKPRACAKGLDRSLLYDSIQLHLMPVPRRRHPLPALRPSYPSPCSNHQAVRTPPFPPHPSTRGRWRDARGPSKCVERIGSRPGRQAESLRLPREGGREEGGVRTLLGGVKAMMSLLSPLPPLLAPNLHAS</sequence>
<evidence type="ECO:0000313" key="2">
    <source>
        <dbReference type="EMBL" id="EWM26934.1"/>
    </source>
</evidence>
<proteinExistence type="predicted"/>
<evidence type="ECO:0000313" key="3">
    <source>
        <dbReference type="Proteomes" id="UP000019335"/>
    </source>
</evidence>
<name>W7U2P4_9STRA</name>
<reference evidence="2 3" key="1">
    <citation type="journal article" date="2014" name="Mol. Plant">
        <title>Chromosome Scale Genome Assembly and Transcriptome Profiling of Nannochloropsis gaditana in Nitrogen Depletion.</title>
        <authorList>
            <person name="Corteggiani Carpinelli E."/>
            <person name="Telatin A."/>
            <person name="Vitulo N."/>
            <person name="Forcato C."/>
            <person name="D'Angelo M."/>
            <person name="Schiavon R."/>
            <person name="Vezzi A."/>
            <person name="Giacometti G.M."/>
            <person name="Morosinotto T."/>
            <person name="Valle G."/>
        </authorList>
    </citation>
    <scope>NUCLEOTIDE SEQUENCE [LARGE SCALE GENOMIC DNA]</scope>
    <source>
        <strain evidence="2 3">B-31</strain>
    </source>
</reference>
<protein>
    <submittedName>
        <fullName evidence="2">Uncharacterized protein</fullName>
    </submittedName>
</protein>
<evidence type="ECO:0000256" key="1">
    <source>
        <dbReference type="SAM" id="MobiDB-lite"/>
    </source>
</evidence>
<keyword evidence="3" id="KW-1185">Reference proteome</keyword>